<evidence type="ECO:0000313" key="2">
    <source>
        <dbReference type="Proteomes" id="UP000325614"/>
    </source>
</evidence>
<dbReference type="PANTHER" id="PTHR42830">
    <property type="entry name" value="OSMOTICALLY INDUCIBLE FAMILY PROTEIN"/>
    <property type="match status" value="1"/>
</dbReference>
<gene>
    <name evidence="1" type="ORF">GDR74_17230</name>
</gene>
<dbReference type="EMBL" id="CP045423">
    <property type="protein sequence ID" value="QFU17821.1"/>
    <property type="molecule type" value="Genomic_DNA"/>
</dbReference>
<dbReference type="Proteomes" id="UP000325614">
    <property type="component" value="Chromosome"/>
</dbReference>
<name>A0A5P9K070_9HYPH</name>
<dbReference type="KEGG" id="mico:GDR74_17230"/>
<protein>
    <submittedName>
        <fullName evidence="1">OsmC family peroxiredoxin</fullName>
    </submittedName>
</protein>
<dbReference type="PANTHER" id="PTHR42830:SF2">
    <property type="entry name" value="OSMC_OHR FAMILY PROTEIN"/>
    <property type="match status" value="1"/>
</dbReference>
<reference evidence="1 2" key="1">
    <citation type="submission" date="2019-10" db="EMBL/GenBank/DDBJ databases">
        <title>Isolation, Identification of Microvirga thermotolerans HR1, a novel thermophilic bacterium and Comparative Genomics of the genus Microvirga.</title>
        <authorList>
            <person name="Li J."/>
            <person name="Zhang W."/>
            <person name="Lin M."/>
            <person name="Wang J."/>
        </authorList>
    </citation>
    <scope>NUCLEOTIDE SEQUENCE [LARGE SCALE GENOMIC DNA]</scope>
    <source>
        <strain evidence="1 2">HR1</strain>
    </source>
</reference>
<keyword evidence="2" id="KW-1185">Reference proteome</keyword>
<dbReference type="SUPFAM" id="SSF82784">
    <property type="entry name" value="OsmC-like"/>
    <property type="match status" value="1"/>
</dbReference>
<dbReference type="InterPro" id="IPR015946">
    <property type="entry name" value="KH_dom-like_a/b"/>
</dbReference>
<evidence type="ECO:0000313" key="1">
    <source>
        <dbReference type="EMBL" id="QFU17821.1"/>
    </source>
</evidence>
<proteinExistence type="predicted"/>
<dbReference type="AlphaFoldDB" id="A0A5P9K070"/>
<accession>A0A5P9K070</accession>
<dbReference type="RefSeq" id="WP_152587452.1">
    <property type="nucleotide sequence ID" value="NZ_CP045423.1"/>
</dbReference>
<dbReference type="Gene3D" id="3.30.300.20">
    <property type="match status" value="1"/>
</dbReference>
<dbReference type="Pfam" id="PF02566">
    <property type="entry name" value="OsmC"/>
    <property type="match status" value="1"/>
</dbReference>
<organism evidence="1 2">
    <name type="scientific">Microvirga thermotolerans</name>
    <dbReference type="NCBI Taxonomy" id="2651334"/>
    <lineage>
        <taxon>Bacteria</taxon>
        <taxon>Pseudomonadati</taxon>
        <taxon>Pseudomonadota</taxon>
        <taxon>Alphaproteobacteria</taxon>
        <taxon>Hyphomicrobiales</taxon>
        <taxon>Methylobacteriaceae</taxon>
        <taxon>Microvirga</taxon>
    </lineage>
</organism>
<dbReference type="InterPro" id="IPR003718">
    <property type="entry name" value="OsmC/Ohr_fam"/>
</dbReference>
<dbReference type="InterPro" id="IPR036102">
    <property type="entry name" value="OsmC/Ohrsf"/>
</dbReference>
<sequence length="151" mass="16735">MSAFTAEVTWERGDARFTDQRYSRGHRWRFDGGQVVPASASPHVVPLPYSVPENVDPEEAYVAALSSCHMLFFLSLAARAGIVVDRYRDRAEGAMEDTGGTTWVTRVVLHPEVSYAGAPPDRATEEDLHRRAHAMCFIANSVKTVVETRLG</sequence>
<dbReference type="InterPro" id="IPR052707">
    <property type="entry name" value="OsmC_Ohr_Peroxiredoxin"/>
</dbReference>